<accession>A0A251SLA4</accession>
<dbReference type="OrthoDB" id="1060058at2759"/>
<reference evidence="2" key="2">
    <citation type="submission" date="2017-02" db="EMBL/GenBank/DDBJ databases">
        <title>Sunflower complete genome.</title>
        <authorList>
            <person name="Langlade N."/>
            <person name="Munos S."/>
        </authorList>
    </citation>
    <scope>NUCLEOTIDE SEQUENCE [LARGE SCALE GENOMIC DNA]</scope>
    <source>
        <tissue evidence="2">Leaves</tissue>
    </source>
</reference>
<reference evidence="1 3" key="1">
    <citation type="journal article" date="2017" name="Nature">
        <title>The sunflower genome provides insights into oil metabolism, flowering and Asterid evolution.</title>
        <authorList>
            <person name="Badouin H."/>
            <person name="Gouzy J."/>
            <person name="Grassa C.J."/>
            <person name="Murat F."/>
            <person name="Staton S.E."/>
            <person name="Cottret L."/>
            <person name="Lelandais-Briere C."/>
            <person name="Owens G.L."/>
            <person name="Carrere S."/>
            <person name="Mayjonade B."/>
            <person name="Legrand L."/>
            <person name="Gill N."/>
            <person name="Kane N.C."/>
            <person name="Bowers J.E."/>
            <person name="Hubner S."/>
            <person name="Bellec A."/>
            <person name="Berard A."/>
            <person name="Berges H."/>
            <person name="Blanchet N."/>
            <person name="Boniface M.C."/>
            <person name="Brunel D."/>
            <person name="Catrice O."/>
            <person name="Chaidir N."/>
            <person name="Claudel C."/>
            <person name="Donnadieu C."/>
            <person name="Faraut T."/>
            <person name="Fievet G."/>
            <person name="Helmstetter N."/>
            <person name="King M."/>
            <person name="Knapp S.J."/>
            <person name="Lai Z."/>
            <person name="Le Paslier M.C."/>
            <person name="Lippi Y."/>
            <person name="Lorenzon L."/>
            <person name="Mandel J.R."/>
            <person name="Marage G."/>
            <person name="Marchand G."/>
            <person name="Marquand E."/>
            <person name="Bret-Mestries E."/>
            <person name="Morien E."/>
            <person name="Nambeesan S."/>
            <person name="Nguyen T."/>
            <person name="Pegot-Espagnet P."/>
            <person name="Pouilly N."/>
            <person name="Raftis F."/>
            <person name="Sallet E."/>
            <person name="Schiex T."/>
            <person name="Thomas J."/>
            <person name="Vandecasteele C."/>
            <person name="Vares D."/>
            <person name="Vear F."/>
            <person name="Vautrin S."/>
            <person name="Crespi M."/>
            <person name="Mangin B."/>
            <person name="Burke J.M."/>
            <person name="Salse J."/>
            <person name="Munos S."/>
            <person name="Vincourt P."/>
            <person name="Rieseberg L.H."/>
            <person name="Langlade N.B."/>
        </authorList>
    </citation>
    <scope>NUCLEOTIDE SEQUENCE [LARGE SCALE GENOMIC DNA]</scope>
    <source>
        <strain evidence="3">cv. SF193</strain>
        <tissue evidence="1">Leaves</tissue>
    </source>
</reference>
<name>A0A251SLA4_HELAN</name>
<dbReference type="Gramene" id="mRNA:HanXRQr2_Chr14g0665271">
    <property type="protein sequence ID" value="mRNA:HanXRQr2_Chr14g0665271"/>
    <property type="gene ID" value="HanXRQr2_Chr14g0665271"/>
</dbReference>
<gene>
    <name evidence="2" type="ORF">HannXRQ_Chr14g0458491</name>
    <name evidence="1" type="ORF">HanXRQr2_Chr14g0665271</name>
</gene>
<organism evidence="2 3">
    <name type="scientific">Helianthus annuus</name>
    <name type="common">Common sunflower</name>
    <dbReference type="NCBI Taxonomy" id="4232"/>
    <lineage>
        <taxon>Eukaryota</taxon>
        <taxon>Viridiplantae</taxon>
        <taxon>Streptophyta</taxon>
        <taxon>Embryophyta</taxon>
        <taxon>Tracheophyta</taxon>
        <taxon>Spermatophyta</taxon>
        <taxon>Magnoliopsida</taxon>
        <taxon>eudicotyledons</taxon>
        <taxon>Gunneridae</taxon>
        <taxon>Pentapetalae</taxon>
        <taxon>asterids</taxon>
        <taxon>campanulids</taxon>
        <taxon>Asterales</taxon>
        <taxon>Asteraceae</taxon>
        <taxon>Asteroideae</taxon>
        <taxon>Heliantheae alliance</taxon>
        <taxon>Heliantheae</taxon>
        <taxon>Helianthus</taxon>
    </lineage>
</organism>
<proteinExistence type="predicted"/>
<dbReference type="InParanoid" id="A0A251SLA4"/>
<evidence type="ECO:0000313" key="1">
    <source>
        <dbReference type="EMBL" id="KAF5770963.1"/>
    </source>
</evidence>
<dbReference type="Proteomes" id="UP000215914">
    <property type="component" value="Chromosome 14"/>
</dbReference>
<evidence type="ECO:0000313" key="3">
    <source>
        <dbReference type="Proteomes" id="UP000215914"/>
    </source>
</evidence>
<dbReference type="AlphaFoldDB" id="A0A251SLA4"/>
<sequence>MSDTLADLASWLPSDFLSGDITHHPPYDFASSSSTESESDDDDVIPGLTHRFTRSVSLQERLKVPYTIQKKRVFSVSPESTLNWNACGPTHVRSSPTTPFGQPDNDALELIYAAAGQVARMKMNAVNHAVYGSRSLLGAPRPVGPPLSHLNRNCTMFNEKQQMFFRQQQLRDRFSGGPNYPAAPRFVSGRPVGVGQPAWPPYPVERRQQPGNEFGLKPVPVGSNGRSIPAVKKGCAGTGVFLPRNYSNAPPETKKNQVCSAANPAGRVLAQSMNKNHDPIVKKAQANMNGVFLRQNEAPAVAQHHTNVKCDELAEMIMAQRQRAVMLAQQRRSSSHESVPEVVLPQEWTY</sequence>
<dbReference type="EMBL" id="MNCJ02000329">
    <property type="protein sequence ID" value="KAF5770963.1"/>
    <property type="molecule type" value="Genomic_DNA"/>
</dbReference>
<keyword evidence="3" id="KW-1185">Reference proteome</keyword>
<reference evidence="1" key="3">
    <citation type="submission" date="2020-06" db="EMBL/GenBank/DDBJ databases">
        <title>Helianthus annuus Genome sequencing and assembly Release 2.</title>
        <authorList>
            <person name="Gouzy J."/>
            <person name="Langlade N."/>
            <person name="Munos S."/>
        </authorList>
    </citation>
    <scope>NUCLEOTIDE SEQUENCE</scope>
    <source>
        <tissue evidence="1">Leaves</tissue>
    </source>
</reference>
<dbReference type="PANTHER" id="PTHR33356">
    <property type="entry name" value="TIP41-LIKE PROTEIN"/>
    <property type="match status" value="1"/>
</dbReference>
<dbReference type="PANTHER" id="PTHR33356:SF32">
    <property type="match status" value="1"/>
</dbReference>
<protein>
    <submittedName>
        <fullName evidence="2">Uncharacterized protein</fullName>
    </submittedName>
</protein>
<dbReference type="EMBL" id="CM007903">
    <property type="protein sequence ID" value="OTF99609.1"/>
    <property type="molecule type" value="Genomic_DNA"/>
</dbReference>
<evidence type="ECO:0000313" key="2">
    <source>
        <dbReference type="EMBL" id="OTF99609.1"/>
    </source>
</evidence>
<dbReference type="OMA" id="DITHHPP"/>